<sequence length="743" mass="84292">MPRVWAMTSALSCFWTCMDALTEDDETEPLLPEGEAVSTYTVTAPASARPTATSSTTQEYSLEEPSLQITGHGVPWEPPETSIIRVSRERLMDPFKFYSTSMDHLRTQDMKEKRIDAWGMVQIALSGAADADSLFVQPRGHGVTFTLRPDPRSAIPLQWVHIGHGAIPDSLADISCAQMTPEDLLQNLNSVLGTAYVPDIDGVGELMGCLLEESLDFGEAYGRARVCWEESDLKERRYKAVLDREADDEDMRRRAVRDWCLLRSEIPPRRVWDLRSNRVLPYAAVFGDQGVRDGLPYQLWAVSHSWVAPEDRDDVWTPINGWAWPVPLPRATSLAHIRVELLNMGAEYVWLDVLCLRQHGAEESEAQRLEEWETDVPTIGHVYQGFPQNRCCITYFTGLGLPLDTSAALQCSDRHWFLRVWTLQETLTSWLPGGLTGAKLEGGDAFFTHLRELTELAFPTAHEEPDWDGLVPEVIGRHCTRELDRLSGLAYFMRCRTLPLYNETAAVEHAWALLLKHVPDAQRFDIFLRYAADTPFALFPSWAAYVAAGPVLSGMHYYDPWARLYGGSLPLRDPYELYTDDVGRYCSYVREAVGDCHIVICEETRDGTPPILELRFQHDLLQSTTTLRLQPSGMHGVILQEAKYALIPFRGQDKETWVVVEVVDEHEDPEGGTPTVEVVKWAVIQVTPLRPRPRKTRGMWMQRTAARIGYVSGEEALIRTSYREQYIRAFERMSLSEEKFIIA</sequence>
<accession>A0A9P3G7G1</accession>
<dbReference type="EMBL" id="BPQB01000012">
    <property type="protein sequence ID" value="GJE89210.1"/>
    <property type="molecule type" value="Genomic_DNA"/>
</dbReference>
<evidence type="ECO:0008006" key="5">
    <source>
        <dbReference type="Google" id="ProtNLM"/>
    </source>
</evidence>
<dbReference type="Proteomes" id="UP000703269">
    <property type="component" value="Unassembled WGS sequence"/>
</dbReference>
<evidence type="ECO:0000256" key="2">
    <source>
        <dbReference type="SAM" id="SignalP"/>
    </source>
</evidence>
<keyword evidence="2" id="KW-0732">Signal</keyword>
<organism evidence="3 4">
    <name type="scientific">Phanerochaete sordida</name>
    <dbReference type="NCBI Taxonomy" id="48140"/>
    <lineage>
        <taxon>Eukaryota</taxon>
        <taxon>Fungi</taxon>
        <taxon>Dikarya</taxon>
        <taxon>Basidiomycota</taxon>
        <taxon>Agaricomycotina</taxon>
        <taxon>Agaricomycetes</taxon>
        <taxon>Polyporales</taxon>
        <taxon>Phanerochaetaceae</taxon>
        <taxon>Phanerochaete</taxon>
    </lineage>
</organism>
<protein>
    <recommendedName>
        <fullName evidence="5">Heterokaryon incompatibility domain-containing protein</fullName>
    </recommendedName>
</protein>
<proteinExistence type="predicted"/>
<reference evidence="3 4" key="1">
    <citation type="submission" date="2021-08" db="EMBL/GenBank/DDBJ databases">
        <title>Draft Genome Sequence of Phanerochaete sordida strain YK-624.</title>
        <authorList>
            <person name="Mori T."/>
            <person name="Dohra H."/>
            <person name="Suzuki T."/>
            <person name="Kawagishi H."/>
            <person name="Hirai H."/>
        </authorList>
    </citation>
    <scope>NUCLEOTIDE SEQUENCE [LARGE SCALE GENOMIC DNA]</scope>
    <source>
        <strain evidence="3 4">YK-624</strain>
    </source>
</reference>
<dbReference type="OrthoDB" id="3226657at2759"/>
<feature type="chain" id="PRO_5040507716" description="Heterokaryon incompatibility domain-containing protein" evidence="2">
    <location>
        <begin position="21"/>
        <end position="743"/>
    </location>
</feature>
<evidence type="ECO:0000313" key="3">
    <source>
        <dbReference type="EMBL" id="GJE89210.1"/>
    </source>
</evidence>
<keyword evidence="4" id="KW-1185">Reference proteome</keyword>
<evidence type="ECO:0000313" key="4">
    <source>
        <dbReference type="Proteomes" id="UP000703269"/>
    </source>
</evidence>
<name>A0A9P3G7G1_9APHY</name>
<comment type="caution">
    <text evidence="3">The sequence shown here is derived from an EMBL/GenBank/DDBJ whole genome shotgun (WGS) entry which is preliminary data.</text>
</comment>
<dbReference type="AlphaFoldDB" id="A0A9P3G7G1"/>
<feature type="signal peptide" evidence="2">
    <location>
        <begin position="1"/>
        <end position="20"/>
    </location>
</feature>
<feature type="compositionally biased region" description="Low complexity" evidence="1">
    <location>
        <begin position="43"/>
        <end position="57"/>
    </location>
</feature>
<gene>
    <name evidence="3" type="ORF">PsYK624_053050</name>
</gene>
<evidence type="ECO:0000256" key="1">
    <source>
        <dbReference type="SAM" id="MobiDB-lite"/>
    </source>
</evidence>
<feature type="region of interest" description="Disordered" evidence="1">
    <location>
        <begin position="43"/>
        <end position="62"/>
    </location>
</feature>